<evidence type="ECO:0000256" key="9">
    <source>
        <dbReference type="ARBA" id="ARBA00022741"/>
    </source>
</evidence>
<proteinExistence type="inferred from homology"/>
<dbReference type="OrthoDB" id="567788at2759"/>
<feature type="region of interest" description="Disordered" evidence="18">
    <location>
        <begin position="81"/>
        <end position="104"/>
    </location>
</feature>
<evidence type="ECO:0000256" key="3">
    <source>
        <dbReference type="ARBA" id="ARBA00004477"/>
    </source>
</evidence>
<dbReference type="PROSITE" id="PS51421">
    <property type="entry name" value="RAS"/>
    <property type="match status" value="1"/>
</dbReference>
<sequence length="720" mass="80389">MGQVLGFSHCKEFGSVSSTPDSTPPCTDGGNEESDFPELLTAREWSEDEEGPEDDLSSSSMWGTPRQNSFELTFSYIAFSEGESSGRRDSGRRRTGGRGRQGSLRRMDTVETFLPPDSPAVEWDPLAFMSGEEEQQVVENQLPEPVESHSRTLESSDQGIEYVRDEELQGEMEEITLQETCYVTDSYEAQQLHASEPYVGTESTATLQTEEEASQTSEIPIDQNTQEEPTREQWFSTLNLSEGLTIHIQIAAQQGDRDKQERPQPPAAHEMASKVLDLIYWKDTERTGMVFTGLVVGLLSLFQLSIITVLSTLSLAIVCFTISVRIYCNLLHALQLRDGAHPFQSYLDVDIGLSGDQAEHYMQRAIFLFFAALDTLKRLVFVACLFDSLKFLLLMYLVTYLGALCNGLTLLIIGVIAVFSVPLFYSRHQEKVDNWVSKVQAHADNIKDILNRLAQGGGPAPDPTPGGAKPKSQLPCVKPSEPQMDYNPLMAPPVPPHKPTSSRASSSQERLLKCVLLGDGAVGKTSLVVSYTTNGYPTKYVPTAFDNFSAVVQVDGQPLRLQLCDTAGQDEFDKLRHFCYSRTDVLLLCFSVVSPASFQNVFEKWVPEIRRRCPLTPFLLVGTQCDLRQDVKVLIELARRREQPVPEQDARALADKIGAVTYVECSALTQKNLKDVFDAAISAGLRQSERRARRERKVLSTADKMKMLSKAWWKKYVCIQ</sequence>
<keyword evidence="5" id="KW-1003">Cell membrane</keyword>
<evidence type="ECO:0000256" key="1">
    <source>
        <dbReference type="ARBA" id="ARBA00001946"/>
    </source>
</evidence>
<dbReference type="GO" id="GO:0005789">
    <property type="term" value="C:endoplasmic reticulum membrane"/>
    <property type="evidence" value="ECO:0007669"/>
    <property type="project" value="UniProtKB-SubCell"/>
</dbReference>
<dbReference type="SMART" id="SM00175">
    <property type="entry name" value="RAB"/>
    <property type="match status" value="1"/>
</dbReference>
<dbReference type="NCBIfam" id="TIGR00231">
    <property type="entry name" value="small_GTP"/>
    <property type="match status" value="1"/>
</dbReference>
<keyword evidence="16" id="KW-0449">Lipoprotein</keyword>
<dbReference type="SMART" id="SM00176">
    <property type="entry name" value="RAN"/>
    <property type="match status" value="1"/>
</dbReference>
<dbReference type="InterPro" id="IPR046964">
    <property type="entry name" value="RTN1-4"/>
</dbReference>
<evidence type="ECO:0000256" key="13">
    <source>
        <dbReference type="ARBA" id="ARBA00023134"/>
    </source>
</evidence>
<evidence type="ECO:0000256" key="2">
    <source>
        <dbReference type="ARBA" id="ARBA00004342"/>
    </source>
</evidence>
<dbReference type="Gene3D" id="3.40.50.300">
    <property type="entry name" value="P-loop containing nucleotide triphosphate hydrolases"/>
    <property type="match status" value="1"/>
</dbReference>
<dbReference type="InterPro" id="IPR027417">
    <property type="entry name" value="P-loop_NTPase"/>
</dbReference>
<dbReference type="GO" id="GO:0030182">
    <property type="term" value="P:neuron differentiation"/>
    <property type="evidence" value="ECO:0007669"/>
    <property type="project" value="TreeGrafter"/>
</dbReference>
<evidence type="ECO:0000256" key="17">
    <source>
        <dbReference type="RuleBase" id="RU210713"/>
    </source>
</evidence>
<dbReference type="SUPFAM" id="SSF52540">
    <property type="entry name" value="P-loop containing nucleoside triphosphate hydrolases"/>
    <property type="match status" value="1"/>
</dbReference>
<keyword evidence="12 17" id="KW-1133">Transmembrane helix</keyword>
<name>A0A9D3NJ34_9TELE</name>
<evidence type="ECO:0000256" key="6">
    <source>
        <dbReference type="ARBA" id="ARBA00022553"/>
    </source>
</evidence>
<protein>
    <recommendedName>
        <fullName evidence="17">Reticulon</fullName>
    </recommendedName>
</protein>
<dbReference type="Pfam" id="PF00071">
    <property type="entry name" value="Ras"/>
    <property type="match status" value="1"/>
</dbReference>
<dbReference type="GO" id="GO:0071787">
    <property type="term" value="P:endoplasmic reticulum tubular network formation"/>
    <property type="evidence" value="ECO:0007669"/>
    <property type="project" value="TreeGrafter"/>
</dbReference>
<dbReference type="PANTHER" id="PTHR45799">
    <property type="entry name" value="RETICULON-LIKE PROTEIN"/>
    <property type="match status" value="1"/>
</dbReference>
<keyword evidence="10 17" id="KW-0256">Endoplasmic reticulum</keyword>
<dbReference type="PROSITE" id="PS51420">
    <property type="entry name" value="RHO"/>
    <property type="match status" value="1"/>
</dbReference>
<evidence type="ECO:0000313" key="21">
    <source>
        <dbReference type="Proteomes" id="UP000824219"/>
    </source>
</evidence>
<keyword evidence="15" id="KW-0564">Palmitate</keyword>
<comment type="similarity">
    <text evidence="4">Belongs to the small GTPase superfamily. Rho family.</text>
</comment>
<dbReference type="EMBL" id="JAHKSW010000017">
    <property type="protein sequence ID" value="KAG7321752.1"/>
    <property type="molecule type" value="Genomic_DNA"/>
</dbReference>
<evidence type="ECO:0000256" key="12">
    <source>
        <dbReference type="ARBA" id="ARBA00022989"/>
    </source>
</evidence>
<feature type="compositionally biased region" description="Acidic residues" evidence="18">
    <location>
        <begin position="46"/>
        <end position="56"/>
    </location>
</feature>
<dbReference type="PROSITE" id="PS51419">
    <property type="entry name" value="RAB"/>
    <property type="match status" value="1"/>
</dbReference>
<keyword evidence="9" id="KW-0547">Nucleotide-binding</keyword>
<keyword evidence="21" id="KW-1185">Reference proteome</keyword>
<feature type="domain" description="Reticulon" evidence="19">
    <location>
        <begin position="275"/>
        <end position="473"/>
    </location>
</feature>
<keyword evidence="6" id="KW-0597">Phosphoprotein</keyword>
<evidence type="ECO:0000256" key="5">
    <source>
        <dbReference type="ARBA" id="ARBA00022475"/>
    </source>
</evidence>
<gene>
    <name evidence="20" type="ORF">KOW79_014610</name>
</gene>
<accession>A0A9D3NJ34</accession>
<dbReference type="GO" id="GO:0014069">
    <property type="term" value="C:postsynaptic density"/>
    <property type="evidence" value="ECO:0007669"/>
    <property type="project" value="TreeGrafter"/>
</dbReference>
<evidence type="ECO:0000313" key="20">
    <source>
        <dbReference type="EMBL" id="KAG7321752.1"/>
    </source>
</evidence>
<dbReference type="Proteomes" id="UP000824219">
    <property type="component" value="Linkage Group LG17"/>
</dbReference>
<keyword evidence="11" id="KW-0460">Magnesium</keyword>
<comment type="caution">
    <text evidence="20">The sequence shown here is derived from an EMBL/GenBank/DDBJ whole genome shotgun (WGS) entry which is preliminary data.</text>
</comment>
<dbReference type="PROSITE" id="PS50845">
    <property type="entry name" value="RETICULON"/>
    <property type="match status" value="1"/>
</dbReference>
<keyword evidence="8" id="KW-0479">Metal-binding</keyword>
<evidence type="ECO:0000256" key="16">
    <source>
        <dbReference type="ARBA" id="ARBA00023288"/>
    </source>
</evidence>
<evidence type="ECO:0000256" key="10">
    <source>
        <dbReference type="ARBA" id="ARBA00022824"/>
    </source>
</evidence>
<evidence type="ECO:0000256" key="14">
    <source>
        <dbReference type="ARBA" id="ARBA00023136"/>
    </source>
</evidence>
<dbReference type="GO" id="GO:0007420">
    <property type="term" value="P:brain development"/>
    <property type="evidence" value="ECO:0007669"/>
    <property type="project" value="TreeGrafter"/>
</dbReference>
<dbReference type="FunFam" id="3.40.50.300:FF:000561">
    <property type="entry name" value="rho-related GTP-binding protein RhoV"/>
    <property type="match status" value="1"/>
</dbReference>
<dbReference type="SMART" id="SM00173">
    <property type="entry name" value="RAS"/>
    <property type="match status" value="1"/>
</dbReference>
<feature type="region of interest" description="Disordered" evidence="18">
    <location>
        <begin position="454"/>
        <end position="505"/>
    </location>
</feature>
<feature type="compositionally biased region" description="Polar residues" evidence="18">
    <location>
        <begin position="15"/>
        <end position="25"/>
    </location>
</feature>
<dbReference type="GO" id="GO:0043005">
    <property type="term" value="C:neuron projection"/>
    <property type="evidence" value="ECO:0007669"/>
    <property type="project" value="TreeGrafter"/>
</dbReference>
<evidence type="ECO:0000256" key="7">
    <source>
        <dbReference type="ARBA" id="ARBA00022692"/>
    </source>
</evidence>
<feature type="transmembrane region" description="Helical" evidence="17">
    <location>
        <begin position="313"/>
        <end position="334"/>
    </location>
</feature>
<evidence type="ECO:0000256" key="8">
    <source>
        <dbReference type="ARBA" id="ARBA00022723"/>
    </source>
</evidence>
<keyword evidence="7 17" id="KW-0812">Transmembrane</keyword>
<organism evidence="20 21">
    <name type="scientific">Hemibagrus wyckioides</name>
    <dbReference type="NCBI Taxonomy" id="337641"/>
    <lineage>
        <taxon>Eukaryota</taxon>
        <taxon>Metazoa</taxon>
        <taxon>Chordata</taxon>
        <taxon>Craniata</taxon>
        <taxon>Vertebrata</taxon>
        <taxon>Euteleostomi</taxon>
        <taxon>Actinopterygii</taxon>
        <taxon>Neopterygii</taxon>
        <taxon>Teleostei</taxon>
        <taxon>Ostariophysi</taxon>
        <taxon>Siluriformes</taxon>
        <taxon>Bagridae</taxon>
        <taxon>Hemibagrus</taxon>
    </lineage>
</organism>
<dbReference type="Gene3D" id="1.20.5.2480">
    <property type="match status" value="1"/>
</dbReference>
<comment type="cofactor">
    <cofactor evidence="1">
        <name>Mg(2+)</name>
        <dbReference type="ChEBI" id="CHEBI:18420"/>
    </cofactor>
</comment>
<dbReference type="AlphaFoldDB" id="A0A9D3NJ34"/>
<dbReference type="InterPro" id="IPR003388">
    <property type="entry name" value="Reticulon"/>
</dbReference>
<evidence type="ECO:0000256" key="4">
    <source>
        <dbReference type="ARBA" id="ARBA00010142"/>
    </source>
</evidence>
<dbReference type="GO" id="GO:0008360">
    <property type="term" value="P:regulation of cell shape"/>
    <property type="evidence" value="ECO:0007669"/>
    <property type="project" value="UniProtKB-ARBA"/>
</dbReference>
<feature type="compositionally biased region" description="Polar residues" evidence="18">
    <location>
        <begin position="201"/>
        <end position="229"/>
    </location>
</feature>
<keyword evidence="13" id="KW-0342">GTP-binding</keyword>
<feature type="region of interest" description="Disordered" evidence="18">
    <location>
        <begin position="1"/>
        <end position="64"/>
    </location>
</feature>
<dbReference type="GO" id="GO:0007010">
    <property type="term" value="P:cytoskeleton organization"/>
    <property type="evidence" value="ECO:0007669"/>
    <property type="project" value="UniProtKB-ARBA"/>
</dbReference>
<dbReference type="SMART" id="SM00174">
    <property type="entry name" value="RHO"/>
    <property type="match status" value="1"/>
</dbReference>
<dbReference type="InterPro" id="IPR005225">
    <property type="entry name" value="Small_GTP-bd"/>
</dbReference>
<evidence type="ECO:0000256" key="11">
    <source>
        <dbReference type="ARBA" id="ARBA00022842"/>
    </source>
</evidence>
<evidence type="ECO:0000256" key="15">
    <source>
        <dbReference type="ARBA" id="ARBA00023139"/>
    </source>
</evidence>
<dbReference type="Pfam" id="PF02453">
    <property type="entry name" value="Reticulon"/>
    <property type="match status" value="1"/>
</dbReference>
<dbReference type="PANTHER" id="PTHR45799:SF7">
    <property type="entry name" value="RETICULON"/>
    <property type="match status" value="1"/>
</dbReference>
<feature type="region of interest" description="Disordered" evidence="18">
    <location>
        <begin position="200"/>
        <end position="229"/>
    </location>
</feature>
<evidence type="ECO:0000256" key="18">
    <source>
        <dbReference type="SAM" id="MobiDB-lite"/>
    </source>
</evidence>
<dbReference type="GO" id="GO:0003924">
    <property type="term" value="F:GTPase activity"/>
    <property type="evidence" value="ECO:0007669"/>
    <property type="project" value="InterPro"/>
</dbReference>
<dbReference type="GO" id="GO:0046872">
    <property type="term" value="F:metal ion binding"/>
    <property type="evidence" value="ECO:0007669"/>
    <property type="project" value="UniProtKB-KW"/>
</dbReference>
<keyword evidence="14 17" id="KW-0472">Membrane</keyword>
<dbReference type="GO" id="GO:0005886">
    <property type="term" value="C:plasma membrane"/>
    <property type="evidence" value="ECO:0007669"/>
    <property type="project" value="UniProtKB-SubCell"/>
</dbReference>
<evidence type="ECO:0000259" key="19">
    <source>
        <dbReference type="PROSITE" id="PS50845"/>
    </source>
</evidence>
<reference evidence="20 21" key="1">
    <citation type="submission" date="2021-06" db="EMBL/GenBank/DDBJ databases">
        <title>Chromosome-level genome assembly of the red-tail catfish (Hemibagrus wyckioides).</title>
        <authorList>
            <person name="Shao F."/>
        </authorList>
    </citation>
    <scope>NUCLEOTIDE SEQUENCE [LARGE SCALE GENOMIC DNA]</scope>
    <source>
        <strain evidence="20">EC202008001</strain>
        <tissue evidence="20">Blood</tissue>
    </source>
</reference>
<feature type="transmembrane region" description="Helical" evidence="17">
    <location>
        <begin position="407"/>
        <end position="425"/>
    </location>
</feature>
<dbReference type="PRINTS" id="PR00449">
    <property type="entry name" value="RASTRNSFRMNG"/>
</dbReference>
<dbReference type="InterPro" id="IPR001806">
    <property type="entry name" value="Small_GTPase"/>
</dbReference>
<comment type="subcellular location">
    <subcellularLocation>
        <location evidence="2">Cell membrane</location>
        <topology evidence="2">Lipid-anchor</topology>
        <orientation evidence="2">Cytoplasmic side</orientation>
    </subcellularLocation>
    <subcellularLocation>
        <location evidence="3 17">Endoplasmic reticulum membrane</location>
        <topology evidence="3 17">Multi-pass membrane protein</topology>
    </subcellularLocation>
</comment>
<dbReference type="CDD" id="cd04130">
    <property type="entry name" value="Wrch_1"/>
    <property type="match status" value="1"/>
</dbReference>
<dbReference type="GO" id="GO:0005525">
    <property type="term" value="F:GTP binding"/>
    <property type="evidence" value="ECO:0007669"/>
    <property type="project" value="UniProtKB-KW"/>
</dbReference>